<evidence type="ECO:0000256" key="4">
    <source>
        <dbReference type="ARBA" id="ARBA00023136"/>
    </source>
</evidence>
<comment type="subcellular location">
    <subcellularLocation>
        <location evidence="1">Membrane</location>
    </subcellularLocation>
</comment>
<keyword evidence="2 5" id="KW-0812">Transmembrane</keyword>
<evidence type="ECO:0000256" key="1">
    <source>
        <dbReference type="ARBA" id="ARBA00004370"/>
    </source>
</evidence>
<dbReference type="InterPro" id="IPR009030">
    <property type="entry name" value="Growth_fac_rcpt_cys_sf"/>
</dbReference>
<dbReference type="PANTHER" id="PTHR46967">
    <property type="entry name" value="INSULIN-LIKE GROWTH FACTOR BINDING PROTEIN,N-TERMINAL"/>
    <property type="match status" value="1"/>
</dbReference>
<feature type="domain" description="Tyrosine-protein kinase ephrin type A/B receptor-like" evidence="7">
    <location>
        <begin position="364"/>
        <end position="411"/>
    </location>
</feature>
<dbReference type="Pfam" id="PF07699">
    <property type="entry name" value="Ephrin_rec_like"/>
    <property type="match status" value="2"/>
</dbReference>
<dbReference type="PANTHER" id="PTHR46967:SF1">
    <property type="entry name" value="KERATIN-ASSOCIATED PROTEIN 16-1-LIKE"/>
    <property type="match status" value="1"/>
</dbReference>
<dbReference type="OrthoDB" id="413581at2759"/>
<dbReference type="SUPFAM" id="SSF53822">
    <property type="entry name" value="Periplasmic binding protein-like I"/>
    <property type="match status" value="1"/>
</dbReference>
<evidence type="ECO:0000256" key="2">
    <source>
        <dbReference type="ARBA" id="ARBA00022692"/>
    </source>
</evidence>
<feature type="transmembrane region" description="Helical" evidence="5">
    <location>
        <begin position="566"/>
        <end position="587"/>
    </location>
</feature>
<evidence type="ECO:0000313" key="8">
    <source>
        <dbReference type="EMBL" id="CAE7713823.1"/>
    </source>
</evidence>
<keyword evidence="3 5" id="KW-1133">Transmembrane helix</keyword>
<feature type="non-terminal residue" evidence="8">
    <location>
        <position position="1"/>
    </location>
</feature>
<accession>A0A812X708</accession>
<dbReference type="Pfam" id="PF01094">
    <property type="entry name" value="ANF_receptor"/>
    <property type="match status" value="1"/>
</dbReference>
<feature type="transmembrane region" description="Helical" evidence="5">
    <location>
        <begin position="663"/>
        <end position="683"/>
    </location>
</feature>
<proteinExistence type="predicted"/>
<evidence type="ECO:0000313" key="9">
    <source>
        <dbReference type="Proteomes" id="UP000601435"/>
    </source>
</evidence>
<dbReference type="InterPro" id="IPR011641">
    <property type="entry name" value="Tyr-kin_ephrin_A/B_rcpt-like"/>
</dbReference>
<gene>
    <name evidence="8" type="primary">SCUBE2</name>
    <name evidence="8" type="ORF">SNEC2469_LOCUS20578</name>
</gene>
<evidence type="ECO:0000256" key="5">
    <source>
        <dbReference type="SAM" id="Phobius"/>
    </source>
</evidence>
<dbReference type="Gene3D" id="3.40.50.2300">
    <property type="match status" value="2"/>
</dbReference>
<comment type="caution">
    <text evidence="8">The sequence shown here is derived from an EMBL/GenBank/DDBJ whole genome shotgun (WGS) entry which is preliminary data.</text>
</comment>
<dbReference type="EMBL" id="CAJNJA010035942">
    <property type="protein sequence ID" value="CAE7713823.1"/>
    <property type="molecule type" value="Genomic_DNA"/>
</dbReference>
<feature type="domain" description="Receptor ligand binding region" evidence="6">
    <location>
        <begin position="1"/>
        <end position="280"/>
    </location>
</feature>
<evidence type="ECO:0000256" key="3">
    <source>
        <dbReference type="ARBA" id="ARBA00022989"/>
    </source>
</evidence>
<protein>
    <submittedName>
        <fullName evidence="8">SCUBE2 protein</fullName>
    </submittedName>
</protein>
<keyword evidence="4 5" id="KW-0472">Membrane</keyword>
<reference evidence="8" key="1">
    <citation type="submission" date="2021-02" db="EMBL/GenBank/DDBJ databases">
        <authorList>
            <person name="Dougan E. K."/>
            <person name="Rhodes N."/>
            <person name="Thang M."/>
            <person name="Chan C."/>
        </authorList>
    </citation>
    <scope>NUCLEOTIDE SEQUENCE</scope>
</reference>
<evidence type="ECO:0000259" key="6">
    <source>
        <dbReference type="Pfam" id="PF01094"/>
    </source>
</evidence>
<dbReference type="GO" id="GO:0016020">
    <property type="term" value="C:membrane"/>
    <property type="evidence" value="ECO:0007669"/>
    <property type="project" value="UniProtKB-SubCell"/>
</dbReference>
<dbReference type="InterPro" id="IPR028082">
    <property type="entry name" value="Peripla_BP_I"/>
</dbReference>
<dbReference type="Gene3D" id="2.10.50.10">
    <property type="entry name" value="Tumor Necrosis Factor Receptor, subunit A, domain 2"/>
    <property type="match status" value="2"/>
</dbReference>
<sequence length="748" mass="80827">MVSPGCDSPSLSDRSRYPYLTRMTPSDRFKVTAVYEVMKMFSFHRVGVMDGPFYTQGAKDFFLELIQRDLDAGTYGWTVLLDRTVGSPADAISVADDVLARDSRINLMVLPEYMGMWVLCQFFLRDMLPPDYVWFVAAFGNWVNGVTAVVAETTECPCTATQLARVAGGLMISGRSPIQSTSDLHGLSGTRLSEISNYYNTACQQFANGQGACDYVWTGYFYDGLWHLVSLLHTYLIQQNHSAAELGTASSRSALYELSLQQDYVGLTGRVLPPSYGDRDGVQLIRQITGGTGNEFSELAYRTGDGVWWLRDLQWSPFDNSKVVPCSTGVCSLGDAFVPTDRINQCPAGSVFSVQLGCVDCGVGRYATVGMSECDPCDVGTFANQTGRASCHPCTAGSFNNILGAEGCELCGKGFFANETEATDCAKCPIGQYGPQKGLAECTECPAGRTTGFSGAVDQEACQCQGELYQGTCISCAFNTRYEAGQCLPCSEGLRCDGSSTAEVDPGYYADPSAPFDVYKCLPQEFCIGGSPGACAGGREGIPCTQCPEGQAWAVGAYEDCTSLSLAGWLAAGLAGMLAIPALYFMMNMKQTAKATTMLATSCALAMTISMLQNVGIVGYISFSWPSELQWMFDLMSLFTLDLQAAGFDCVSSSPVASYHMTAAMLPCALLWLIVCSLLSKLLPARWQFESAKVVSTLGQFVQVSFTIYSKVALSPMMCYTHPNGKSGMLEHNGIFCFESAEHTPMRL</sequence>
<name>A0A812X708_9DINO</name>
<dbReference type="SMART" id="SM01411">
    <property type="entry name" value="Ephrin_rec_like"/>
    <property type="match status" value="3"/>
</dbReference>
<dbReference type="InterPro" id="IPR001828">
    <property type="entry name" value="ANF_lig-bd_rcpt"/>
</dbReference>
<dbReference type="AlphaFoldDB" id="A0A812X708"/>
<feature type="domain" description="Tyrosine-protein kinase ephrin type A/B receptor-like" evidence="7">
    <location>
        <begin position="414"/>
        <end position="462"/>
    </location>
</feature>
<evidence type="ECO:0000259" key="7">
    <source>
        <dbReference type="Pfam" id="PF07699"/>
    </source>
</evidence>
<keyword evidence="9" id="KW-1185">Reference proteome</keyword>
<dbReference type="Proteomes" id="UP000601435">
    <property type="component" value="Unassembled WGS sequence"/>
</dbReference>
<dbReference type="SUPFAM" id="SSF57184">
    <property type="entry name" value="Growth factor receptor domain"/>
    <property type="match status" value="1"/>
</dbReference>
<organism evidence="8 9">
    <name type="scientific">Symbiodinium necroappetens</name>
    <dbReference type="NCBI Taxonomy" id="1628268"/>
    <lineage>
        <taxon>Eukaryota</taxon>
        <taxon>Sar</taxon>
        <taxon>Alveolata</taxon>
        <taxon>Dinophyceae</taxon>
        <taxon>Suessiales</taxon>
        <taxon>Symbiodiniaceae</taxon>
        <taxon>Symbiodinium</taxon>
    </lineage>
</organism>
<feature type="transmembrane region" description="Helical" evidence="5">
    <location>
        <begin position="599"/>
        <end position="623"/>
    </location>
</feature>